<dbReference type="Pfam" id="PF00571">
    <property type="entry name" value="CBS"/>
    <property type="match status" value="2"/>
</dbReference>
<evidence type="ECO:0000256" key="9">
    <source>
        <dbReference type="PROSITE-ProRule" id="PRU00703"/>
    </source>
</evidence>
<comment type="similarity">
    <text evidence="2">Belongs to the UPF0053 family.</text>
</comment>
<evidence type="ECO:0000256" key="11">
    <source>
        <dbReference type="SAM" id="Phobius"/>
    </source>
</evidence>
<feature type="transmembrane region" description="Helical" evidence="11">
    <location>
        <begin position="6"/>
        <end position="26"/>
    </location>
</feature>
<dbReference type="InterPro" id="IPR036318">
    <property type="entry name" value="FAD-bd_PCMH-like_sf"/>
</dbReference>
<feature type="domain" description="CNNM transmembrane" evidence="13">
    <location>
        <begin position="2"/>
        <end position="192"/>
    </location>
</feature>
<evidence type="ECO:0000256" key="2">
    <source>
        <dbReference type="ARBA" id="ARBA00006337"/>
    </source>
</evidence>
<dbReference type="Pfam" id="PF01595">
    <property type="entry name" value="CNNM"/>
    <property type="match status" value="1"/>
</dbReference>
<dbReference type="EMBL" id="JAPTGG010000005">
    <property type="protein sequence ID" value="MCZ0865133.1"/>
    <property type="molecule type" value="Genomic_DNA"/>
</dbReference>
<evidence type="ECO:0000256" key="7">
    <source>
        <dbReference type="ARBA" id="ARBA00023122"/>
    </source>
</evidence>
<keyword evidence="4 10" id="KW-0812">Transmembrane</keyword>
<dbReference type="AlphaFoldDB" id="A0A9J6RMC5"/>
<dbReference type="RefSeq" id="WP_258331283.1">
    <property type="nucleotide sequence ID" value="NZ_JAPTGG010000005.1"/>
</dbReference>
<evidence type="ECO:0000313" key="15">
    <source>
        <dbReference type="Proteomes" id="UP001069090"/>
    </source>
</evidence>
<feature type="transmembrane region" description="Helical" evidence="11">
    <location>
        <begin position="125"/>
        <end position="147"/>
    </location>
</feature>
<evidence type="ECO:0000313" key="14">
    <source>
        <dbReference type="EMBL" id="MCZ0865133.1"/>
    </source>
</evidence>
<feature type="domain" description="CBS" evidence="12">
    <location>
        <begin position="209"/>
        <end position="270"/>
    </location>
</feature>
<dbReference type="NCBIfam" id="NF008604">
    <property type="entry name" value="PRK11573.1"/>
    <property type="match status" value="1"/>
</dbReference>
<dbReference type="PANTHER" id="PTHR22777">
    <property type="entry name" value="HEMOLYSIN-RELATED"/>
    <property type="match status" value="1"/>
</dbReference>
<dbReference type="InterPro" id="IPR044751">
    <property type="entry name" value="Ion_transp-like_CBS"/>
</dbReference>
<dbReference type="InterPro" id="IPR005170">
    <property type="entry name" value="Transptr-assoc_dom"/>
</dbReference>
<keyword evidence="7 9" id="KW-0129">CBS domain</keyword>
<feature type="domain" description="CBS" evidence="12">
    <location>
        <begin position="272"/>
        <end position="331"/>
    </location>
</feature>
<gene>
    <name evidence="14" type="ORF">O0V09_07985</name>
</gene>
<comment type="caution">
    <text evidence="14">The sequence shown here is derived from an EMBL/GenBank/DDBJ whole genome shotgun (WGS) entry which is preliminary data.</text>
</comment>
<organism evidence="14 15">
    <name type="scientific">Dasania phycosphaerae</name>
    <dbReference type="NCBI Taxonomy" id="2950436"/>
    <lineage>
        <taxon>Bacteria</taxon>
        <taxon>Pseudomonadati</taxon>
        <taxon>Pseudomonadota</taxon>
        <taxon>Gammaproteobacteria</taxon>
        <taxon>Cellvibrionales</taxon>
        <taxon>Spongiibacteraceae</taxon>
        <taxon>Dasania</taxon>
    </lineage>
</organism>
<dbReference type="Gene3D" id="3.10.580.10">
    <property type="entry name" value="CBS-domain"/>
    <property type="match status" value="1"/>
</dbReference>
<dbReference type="InterPro" id="IPR016169">
    <property type="entry name" value="FAD-bd_PCMH_sub2"/>
</dbReference>
<dbReference type="Pfam" id="PF03471">
    <property type="entry name" value="CorC_HlyC"/>
    <property type="match status" value="1"/>
</dbReference>
<dbReference type="CDD" id="cd04590">
    <property type="entry name" value="CBS_pair_CorC_HlyC_assoc"/>
    <property type="match status" value="1"/>
</dbReference>
<evidence type="ECO:0000256" key="10">
    <source>
        <dbReference type="PROSITE-ProRule" id="PRU01193"/>
    </source>
</evidence>
<evidence type="ECO:0000256" key="4">
    <source>
        <dbReference type="ARBA" id="ARBA00022692"/>
    </source>
</evidence>
<keyword evidence="3" id="KW-1003">Cell membrane</keyword>
<dbReference type="InterPro" id="IPR000644">
    <property type="entry name" value="CBS_dom"/>
</dbReference>
<dbReference type="Proteomes" id="UP001069090">
    <property type="component" value="Unassembled WGS sequence"/>
</dbReference>
<keyword evidence="6 10" id="KW-1133">Transmembrane helix</keyword>
<dbReference type="GO" id="GO:0005886">
    <property type="term" value="C:plasma membrane"/>
    <property type="evidence" value="ECO:0007669"/>
    <property type="project" value="UniProtKB-SubCell"/>
</dbReference>
<protein>
    <submittedName>
        <fullName evidence="14">HlyC/CorC family transporter</fullName>
    </submittedName>
</protein>
<dbReference type="SUPFAM" id="SSF56176">
    <property type="entry name" value="FAD-binding/transporter-associated domain-like"/>
    <property type="match status" value="1"/>
</dbReference>
<accession>A0A9J6RMC5</accession>
<dbReference type="InterPro" id="IPR046342">
    <property type="entry name" value="CBS_dom_sf"/>
</dbReference>
<evidence type="ECO:0000256" key="1">
    <source>
        <dbReference type="ARBA" id="ARBA00004651"/>
    </source>
</evidence>
<keyword evidence="15" id="KW-1185">Reference proteome</keyword>
<feature type="transmembrane region" description="Helical" evidence="11">
    <location>
        <begin position="62"/>
        <end position="88"/>
    </location>
</feature>
<reference evidence="14 15" key="1">
    <citation type="submission" date="2022-12" db="EMBL/GenBank/DDBJ databases">
        <title>Dasania phycosphaerae sp. nov., isolated from particulate material of the south coast of Korea.</title>
        <authorList>
            <person name="Jiang Y."/>
        </authorList>
    </citation>
    <scope>NUCLEOTIDE SEQUENCE [LARGE SCALE GENOMIC DNA]</scope>
    <source>
        <strain evidence="14 15">GY-19</strain>
    </source>
</reference>
<evidence type="ECO:0000256" key="5">
    <source>
        <dbReference type="ARBA" id="ARBA00022737"/>
    </source>
</evidence>
<dbReference type="PROSITE" id="PS51371">
    <property type="entry name" value="CBS"/>
    <property type="match status" value="2"/>
</dbReference>
<dbReference type="GO" id="GO:0050660">
    <property type="term" value="F:flavin adenine dinucleotide binding"/>
    <property type="evidence" value="ECO:0007669"/>
    <property type="project" value="InterPro"/>
</dbReference>
<name>A0A9J6RMC5_9GAMM</name>
<comment type="subcellular location">
    <subcellularLocation>
        <location evidence="1">Cell membrane</location>
        <topology evidence="1">Multi-pass membrane protein</topology>
    </subcellularLocation>
</comment>
<evidence type="ECO:0000256" key="3">
    <source>
        <dbReference type="ARBA" id="ARBA00022475"/>
    </source>
</evidence>
<dbReference type="PANTHER" id="PTHR22777:SF32">
    <property type="entry name" value="UPF0053 INNER MEMBRANE PROTEIN YFJD"/>
    <property type="match status" value="1"/>
</dbReference>
<evidence type="ECO:0000259" key="13">
    <source>
        <dbReference type="PROSITE" id="PS51846"/>
    </source>
</evidence>
<keyword evidence="5" id="KW-0677">Repeat</keyword>
<proteinExistence type="inferred from homology"/>
<feature type="transmembrane region" description="Helical" evidence="11">
    <location>
        <begin position="94"/>
        <end position="113"/>
    </location>
</feature>
<dbReference type="PROSITE" id="PS51846">
    <property type="entry name" value="CNNM"/>
    <property type="match status" value="1"/>
</dbReference>
<dbReference type="SMART" id="SM01091">
    <property type="entry name" value="CorC_HlyC"/>
    <property type="match status" value="1"/>
</dbReference>
<evidence type="ECO:0000256" key="8">
    <source>
        <dbReference type="ARBA" id="ARBA00023136"/>
    </source>
</evidence>
<dbReference type="SUPFAM" id="SSF54631">
    <property type="entry name" value="CBS-domain pair"/>
    <property type="match status" value="1"/>
</dbReference>
<evidence type="ECO:0000259" key="12">
    <source>
        <dbReference type="PROSITE" id="PS51371"/>
    </source>
</evidence>
<sequence length="426" mass="47941">MDELSLNLLFTIIAILILLSAFFSSAETGMMSLNRYRLKHLLKQRHKGARRAYKLLRKPDQLISLILIGNNLVNFITASLFTVVAIRLWGEDAAVVAAPVILTMVVLIFAEITPKTIAALHPEKIAFPAANILTALLKILFPVVWLINSLTNGILKLLGIDPSIGSNEDLSSDELRTIVGEAGPHIPKRHQGMLINILDLEDINVEDIMIPRNEVVGIDLQESDEDILATLRDTEFTRIPVYDDDINNILGVLHQRYVSRIIDNEGLNRSQLTKEMVEPYFVPESTPLHTQLVNFQKHKHRMGMVVDEYGVVQGLVTLEDILEEIVGEFTSNFADNTEDIHTQDNGTHHINGTTTIRDINKNLDWELPTEGPKTLNGLLLEHLESFPDAAVCVQFDEYLFEIIEVKDNMIQNVKAHRLDSPSEPHH</sequence>
<keyword evidence="8 10" id="KW-0472">Membrane</keyword>
<dbReference type="Gene3D" id="3.30.465.10">
    <property type="match status" value="1"/>
</dbReference>
<dbReference type="InterPro" id="IPR002550">
    <property type="entry name" value="CNNM"/>
</dbReference>
<evidence type="ECO:0000256" key="6">
    <source>
        <dbReference type="ARBA" id="ARBA00022989"/>
    </source>
</evidence>